<dbReference type="Gene3D" id="3.30.70.270">
    <property type="match status" value="1"/>
</dbReference>
<dbReference type="CDD" id="cd01949">
    <property type="entry name" value="GGDEF"/>
    <property type="match status" value="1"/>
</dbReference>
<dbReference type="SUPFAM" id="SSF141868">
    <property type="entry name" value="EAL domain-like"/>
    <property type="match status" value="1"/>
</dbReference>
<dbReference type="NCBIfam" id="TIGR00254">
    <property type="entry name" value="GGDEF"/>
    <property type="match status" value="1"/>
</dbReference>
<comment type="cofactor">
    <cofactor evidence="1">
        <name>Mg(2+)</name>
        <dbReference type="ChEBI" id="CHEBI:18420"/>
    </cofactor>
</comment>
<dbReference type="Pfam" id="PF00563">
    <property type="entry name" value="EAL"/>
    <property type="match status" value="1"/>
</dbReference>
<dbReference type="Gene3D" id="6.10.340.10">
    <property type="match status" value="1"/>
</dbReference>
<dbReference type="KEGG" id="tgr:Tgr7_1499"/>
<dbReference type="EMBL" id="CP001339">
    <property type="protein sequence ID" value="ACL72583.1"/>
    <property type="molecule type" value="Genomic_DNA"/>
</dbReference>
<dbReference type="PROSITE" id="PS50887">
    <property type="entry name" value="GGDEF"/>
    <property type="match status" value="1"/>
</dbReference>
<protein>
    <submittedName>
        <fullName evidence="5">Signal transduction protein containing a membrane domain an EAL and a GGDEF domain</fullName>
    </submittedName>
</protein>
<dbReference type="PANTHER" id="PTHR44757">
    <property type="entry name" value="DIGUANYLATE CYCLASE DGCP"/>
    <property type="match status" value="1"/>
</dbReference>
<feature type="domain" description="EAL" evidence="3">
    <location>
        <begin position="585"/>
        <end position="839"/>
    </location>
</feature>
<dbReference type="InterPro" id="IPR035919">
    <property type="entry name" value="EAL_sf"/>
</dbReference>
<evidence type="ECO:0000259" key="4">
    <source>
        <dbReference type="PROSITE" id="PS50887"/>
    </source>
</evidence>
<dbReference type="AlphaFoldDB" id="B8GRM9"/>
<sequence precursor="true">MKQGARSTHKATRLPSLRSRYALLSALVATVLVSGALLAGWYTRAAIQDNTDALELSNRARASLDEIRNAVWIADNTLNAMLITPMPEHEEEITGQMLKARDSLDLLRRDPEIQEPELSAHIDALHVRLSDLNIEVLHLIEQRRDPDWVYPLLPFLTERLLIPNINFESAADLALLEIAEIDGRSYASELFGEFDEVRDLWRRMILNFRAGMIRYAGLSETSIEEQEQNIEILYPVIMERIARLESRRSRGELGLESEHAVEVMRTAAQEWMESWETAREIRRSEIWRADTEYLKVAVRPAQQEVFDMLSAVESAILDWSAYNTTSLETAAHQTAYQLWALTGLSLLFLLLVYLMLDRSVLTPIHGIARSLTEDGGHQLPGTANHSSQEIQQLVRAFKAMQRQIHHRQKALEHQALHDALTRLPNRVLLNDRLEQAIQLMERNGGQLAVLLLDLDRFKEVNDALGHPVGDKLLQQVARRLRTSLRGSDTVARLGGDEFAILALNTDGASALEFAGKIHQAISGVFTIEHQNVYVGTSIGIALYPEHGNDASSLMRRADIAMYAAKHQGLGSCIYSPEQDENRADRLSLVGELHQELQNPRNLCIHYQPLAALPSGNAAGMEALLRWQHPVHGPIPPDEIIRMAEHTGLIGPLTRWVLVTALCQFRQLLKQHPDLTLSVNLSAWNLQDPHLPEVVSDALRQCELPAFSLCLEITESAMMNDPVHARELLNVLSDMGVALSIDDYGTGFSSLSYLKLLPVDTLKIDRSFVMEMLEDENDAIIVRSTIDLAHNLGYKVVAEGVETGEVMTLLAALGCDYAQGYHLCRPVAFDEIQAWLERYSGGVPAHLTPGLQAIS</sequence>
<feature type="transmembrane region" description="Helical" evidence="2">
    <location>
        <begin position="21"/>
        <end position="42"/>
    </location>
</feature>
<dbReference type="GO" id="GO:0003824">
    <property type="term" value="F:catalytic activity"/>
    <property type="evidence" value="ECO:0007669"/>
    <property type="project" value="UniProtKB-ARBA"/>
</dbReference>
<dbReference type="eggNOG" id="COG5001">
    <property type="taxonomic scope" value="Bacteria"/>
</dbReference>
<dbReference type="InterPro" id="IPR052155">
    <property type="entry name" value="Biofilm_reg_signaling"/>
</dbReference>
<dbReference type="HOGENOM" id="CLU_000445_70_50_6"/>
<dbReference type="CDD" id="cd01948">
    <property type="entry name" value="EAL"/>
    <property type="match status" value="1"/>
</dbReference>
<evidence type="ECO:0000256" key="1">
    <source>
        <dbReference type="ARBA" id="ARBA00001946"/>
    </source>
</evidence>
<dbReference type="InterPro" id="IPR000160">
    <property type="entry name" value="GGDEF_dom"/>
</dbReference>
<dbReference type="Proteomes" id="UP000002383">
    <property type="component" value="Chromosome"/>
</dbReference>
<keyword evidence="6" id="KW-1185">Reference proteome</keyword>
<proteinExistence type="predicted"/>
<gene>
    <name evidence="5" type="ordered locus">Tgr7_1499</name>
</gene>
<reference evidence="5 6" key="1">
    <citation type="journal article" date="2011" name="Stand. Genomic Sci.">
        <title>Complete genome sequence of 'Thioalkalivibrio sulfidophilus' HL-EbGr7.</title>
        <authorList>
            <person name="Muyzer G."/>
            <person name="Sorokin D.Y."/>
            <person name="Mavromatis K."/>
            <person name="Lapidus A."/>
            <person name="Clum A."/>
            <person name="Ivanova N."/>
            <person name="Pati A."/>
            <person name="d'Haeseleer P."/>
            <person name="Woyke T."/>
            <person name="Kyrpides N.C."/>
        </authorList>
    </citation>
    <scope>NUCLEOTIDE SEQUENCE [LARGE SCALE GENOMIC DNA]</scope>
    <source>
        <strain evidence="5 6">HL-EbGR7</strain>
    </source>
</reference>
<keyword evidence="2" id="KW-0472">Membrane</keyword>
<dbReference type="PANTHER" id="PTHR44757:SF2">
    <property type="entry name" value="BIOFILM ARCHITECTURE MAINTENANCE PROTEIN MBAA"/>
    <property type="match status" value="1"/>
</dbReference>
<dbReference type="SUPFAM" id="SSF55073">
    <property type="entry name" value="Nucleotide cyclase"/>
    <property type="match status" value="1"/>
</dbReference>
<dbReference type="Pfam" id="PF00990">
    <property type="entry name" value="GGDEF"/>
    <property type="match status" value="1"/>
</dbReference>
<name>B8GRM9_THISH</name>
<evidence type="ECO:0000256" key="2">
    <source>
        <dbReference type="SAM" id="Phobius"/>
    </source>
</evidence>
<dbReference type="Gene3D" id="3.20.20.450">
    <property type="entry name" value="EAL domain"/>
    <property type="match status" value="1"/>
</dbReference>
<feature type="domain" description="GGDEF" evidence="4">
    <location>
        <begin position="445"/>
        <end position="577"/>
    </location>
</feature>
<evidence type="ECO:0000259" key="3">
    <source>
        <dbReference type="PROSITE" id="PS50883"/>
    </source>
</evidence>
<dbReference type="InterPro" id="IPR001633">
    <property type="entry name" value="EAL_dom"/>
</dbReference>
<keyword evidence="2" id="KW-1133">Transmembrane helix</keyword>
<dbReference type="PROSITE" id="PS50883">
    <property type="entry name" value="EAL"/>
    <property type="match status" value="1"/>
</dbReference>
<dbReference type="STRING" id="396588.Tgr7_1499"/>
<dbReference type="InterPro" id="IPR029787">
    <property type="entry name" value="Nucleotide_cyclase"/>
</dbReference>
<dbReference type="InterPro" id="IPR043128">
    <property type="entry name" value="Rev_trsase/Diguanyl_cyclase"/>
</dbReference>
<accession>B8GRM9</accession>
<organism evidence="5 6">
    <name type="scientific">Thioalkalivibrio sulfidiphilus (strain HL-EbGR7)</name>
    <dbReference type="NCBI Taxonomy" id="396588"/>
    <lineage>
        <taxon>Bacteria</taxon>
        <taxon>Pseudomonadati</taxon>
        <taxon>Pseudomonadota</taxon>
        <taxon>Gammaproteobacteria</taxon>
        <taxon>Chromatiales</taxon>
        <taxon>Ectothiorhodospiraceae</taxon>
        <taxon>Thioalkalivibrio</taxon>
    </lineage>
</organism>
<dbReference type="RefSeq" id="WP_012638066.1">
    <property type="nucleotide sequence ID" value="NC_011901.1"/>
</dbReference>
<keyword evidence="2" id="KW-0812">Transmembrane</keyword>
<dbReference type="SMART" id="SM00267">
    <property type="entry name" value="GGDEF"/>
    <property type="match status" value="1"/>
</dbReference>
<dbReference type="FunFam" id="3.30.70.270:FF:000001">
    <property type="entry name" value="Diguanylate cyclase domain protein"/>
    <property type="match status" value="1"/>
</dbReference>
<dbReference type="SMART" id="SM00052">
    <property type="entry name" value="EAL"/>
    <property type="match status" value="1"/>
</dbReference>
<evidence type="ECO:0000313" key="6">
    <source>
        <dbReference type="Proteomes" id="UP000002383"/>
    </source>
</evidence>
<evidence type="ECO:0000313" key="5">
    <source>
        <dbReference type="EMBL" id="ACL72583.1"/>
    </source>
</evidence>